<protein>
    <recommendedName>
        <fullName evidence="4">Restriction system protein Mrr-like N-terminal domain-containing protein</fullName>
    </recommendedName>
</protein>
<reference evidence="2 3" key="1">
    <citation type="submission" date="2021-09" db="EMBL/GenBank/DDBJ databases">
        <title>Whole genome sequence of Nocardioides sp. GBK3QG-3.</title>
        <authorList>
            <person name="Tuo L."/>
        </authorList>
    </citation>
    <scope>NUCLEOTIDE SEQUENCE [LARGE SCALE GENOMIC DNA]</scope>
    <source>
        <strain evidence="2 3">GBK3QG-3</strain>
    </source>
</reference>
<accession>A0ABS7UA90</accession>
<gene>
    <name evidence="2" type="ORF">K8U61_05690</name>
</gene>
<dbReference type="Proteomes" id="UP000780875">
    <property type="component" value="Unassembled WGS sequence"/>
</dbReference>
<comment type="caution">
    <text evidence="2">The sequence shown here is derived from an EMBL/GenBank/DDBJ whole genome shotgun (WGS) entry which is preliminary data.</text>
</comment>
<feature type="region of interest" description="Disordered" evidence="1">
    <location>
        <begin position="17"/>
        <end position="60"/>
    </location>
</feature>
<dbReference type="EMBL" id="JAIQZJ010000002">
    <property type="protein sequence ID" value="MBZ5737646.1"/>
    <property type="molecule type" value="Genomic_DNA"/>
</dbReference>
<evidence type="ECO:0000256" key="1">
    <source>
        <dbReference type="SAM" id="MobiDB-lite"/>
    </source>
</evidence>
<dbReference type="RefSeq" id="WP_224122022.1">
    <property type="nucleotide sequence ID" value="NZ_JAIQZJ010000002.1"/>
</dbReference>
<evidence type="ECO:0000313" key="3">
    <source>
        <dbReference type="Proteomes" id="UP000780875"/>
    </source>
</evidence>
<keyword evidence="3" id="KW-1185">Reference proteome</keyword>
<evidence type="ECO:0008006" key="4">
    <source>
        <dbReference type="Google" id="ProtNLM"/>
    </source>
</evidence>
<feature type="compositionally biased region" description="Low complexity" evidence="1">
    <location>
        <begin position="45"/>
        <end position="59"/>
    </location>
</feature>
<organism evidence="2 3">
    <name type="scientific">Nocardioides mangrovi</name>
    <dbReference type="NCBI Taxonomy" id="2874580"/>
    <lineage>
        <taxon>Bacteria</taxon>
        <taxon>Bacillati</taxon>
        <taxon>Actinomycetota</taxon>
        <taxon>Actinomycetes</taxon>
        <taxon>Propionibacteriales</taxon>
        <taxon>Nocardioidaceae</taxon>
        <taxon>Nocardioides</taxon>
    </lineage>
</organism>
<evidence type="ECO:0000313" key="2">
    <source>
        <dbReference type="EMBL" id="MBZ5737646.1"/>
    </source>
</evidence>
<proteinExistence type="predicted"/>
<sequence length="146" mass="16036">MSDVDYCELCDLPRSTCIHGNPPAPPPPSTPTTRATPVVRRKAAAPRVPGSSAASAPSRVVRHRWTPPDVFAPHILEVLREAGGELDQDELFDRLETAMAERLGDADRETTPEGELRWRYAARRARQSLVSEGLMTKGRPGVWALS</sequence>
<name>A0ABS7UA90_9ACTN</name>